<accession>A0A915BUM3</accession>
<organism evidence="8 9">
    <name type="scientific">Parascaris univalens</name>
    <name type="common">Nematode worm</name>
    <dbReference type="NCBI Taxonomy" id="6257"/>
    <lineage>
        <taxon>Eukaryota</taxon>
        <taxon>Metazoa</taxon>
        <taxon>Ecdysozoa</taxon>
        <taxon>Nematoda</taxon>
        <taxon>Chromadorea</taxon>
        <taxon>Rhabditida</taxon>
        <taxon>Spirurina</taxon>
        <taxon>Ascaridomorpha</taxon>
        <taxon>Ascaridoidea</taxon>
        <taxon>Ascarididae</taxon>
        <taxon>Parascaris</taxon>
    </lineage>
</organism>
<dbReference type="SMART" id="SM00355">
    <property type="entry name" value="ZnF_C2H2"/>
    <property type="match status" value="4"/>
</dbReference>
<dbReference type="InterPro" id="IPR013087">
    <property type="entry name" value="Znf_C2H2_type"/>
</dbReference>
<proteinExistence type="predicted"/>
<dbReference type="AlphaFoldDB" id="A0A915BUM3"/>
<dbReference type="PROSITE" id="PS00028">
    <property type="entry name" value="ZINC_FINGER_C2H2_1"/>
    <property type="match status" value="3"/>
</dbReference>
<evidence type="ECO:0000259" key="7">
    <source>
        <dbReference type="PROSITE" id="PS50157"/>
    </source>
</evidence>
<feature type="domain" description="C2H2-type" evidence="7">
    <location>
        <begin position="254"/>
        <end position="281"/>
    </location>
</feature>
<dbReference type="Proteomes" id="UP000887569">
    <property type="component" value="Unplaced"/>
</dbReference>
<feature type="compositionally biased region" description="Polar residues" evidence="6">
    <location>
        <begin position="139"/>
        <end position="163"/>
    </location>
</feature>
<keyword evidence="2" id="KW-0677">Repeat</keyword>
<evidence type="ECO:0000256" key="4">
    <source>
        <dbReference type="ARBA" id="ARBA00022833"/>
    </source>
</evidence>
<evidence type="ECO:0000313" key="9">
    <source>
        <dbReference type="WBParaSite" id="PgR060_g033_t01"/>
    </source>
</evidence>
<dbReference type="WBParaSite" id="PgR060_g033_t01">
    <property type="protein sequence ID" value="PgR060_g033_t01"/>
    <property type="gene ID" value="PgR060_g033"/>
</dbReference>
<evidence type="ECO:0000256" key="1">
    <source>
        <dbReference type="ARBA" id="ARBA00022723"/>
    </source>
</evidence>
<feature type="region of interest" description="Disordered" evidence="6">
    <location>
        <begin position="387"/>
        <end position="406"/>
    </location>
</feature>
<dbReference type="PANTHER" id="PTHR24409:SF295">
    <property type="entry name" value="AZ2-RELATED"/>
    <property type="match status" value="1"/>
</dbReference>
<evidence type="ECO:0000256" key="2">
    <source>
        <dbReference type="ARBA" id="ARBA00022737"/>
    </source>
</evidence>
<keyword evidence="1" id="KW-0479">Metal-binding</keyword>
<keyword evidence="8" id="KW-1185">Reference proteome</keyword>
<reference evidence="9" key="1">
    <citation type="submission" date="2022-11" db="UniProtKB">
        <authorList>
            <consortium name="WormBaseParasite"/>
        </authorList>
    </citation>
    <scope>IDENTIFICATION</scope>
</reference>
<dbReference type="PANTHER" id="PTHR24409">
    <property type="entry name" value="ZINC FINGER PROTEIN 142"/>
    <property type="match status" value="1"/>
</dbReference>
<evidence type="ECO:0000313" key="8">
    <source>
        <dbReference type="Proteomes" id="UP000887569"/>
    </source>
</evidence>
<dbReference type="GO" id="GO:0000977">
    <property type="term" value="F:RNA polymerase II transcription regulatory region sequence-specific DNA binding"/>
    <property type="evidence" value="ECO:0007669"/>
    <property type="project" value="TreeGrafter"/>
</dbReference>
<dbReference type="GO" id="GO:0000981">
    <property type="term" value="F:DNA-binding transcription factor activity, RNA polymerase II-specific"/>
    <property type="evidence" value="ECO:0007669"/>
    <property type="project" value="TreeGrafter"/>
</dbReference>
<feature type="region of interest" description="Disordered" evidence="6">
    <location>
        <begin position="126"/>
        <end position="172"/>
    </location>
</feature>
<dbReference type="PROSITE" id="PS50157">
    <property type="entry name" value="ZINC_FINGER_C2H2_2"/>
    <property type="match status" value="1"/>
</dbReference>
<keyword evidence="4" id="KW-0862">Zinc</keyword>
<dbReference type="GO" id="GO:0008270">
    <property type="term" value="F:zinc ion binding"/>
    <property type="evidence" value="ECO:0007669"/>
    <property type="project" value="UniProtKB-KW"/>
</dbReference>
<evidence type="ECO:0000256" key="5">
    <source>
        <dbReference type="PROSITE-ProRule" id="PRU00042"/>
    </source>
</evidence>
<evidence type="ECO:0000256" key="6">
    <source>
        <dbReference type="SAM" id="MobiDB-lite"/>
    </source>
</evidence>
<sequence>MKLKAMNRIKEEIKESSGLTDVYTMIIYRCKYCDHLIFDNEASLRKHTQEQHSPEVLAYSCMFCSAFISSLESFVVHLRTSHPKETVSSTDRFASRLEAICKDNVVTVFYTFAPLAEVVWPQSDGVSEDSDCHHRPSNDEPSLTTSSKSNLKNATSKCAQNESAIERTPIAESSSTVVKMDIDEAQEIDTEVKQLVNQPAANGILQHSDRLRDIESFSAQLPRTSMYRLEVTPSTAELPWRLTAPSIGPKNKAQTCQKCGQKFKNWCMFTRHMIDHKRARNPYKCLVHGCLESYVDRKKLLGHLSCKHPTLSQTDKEAMLLRGDAANALIQHDGRSRMECSAAEGATLNALMNNGSIEEDSSHLLSSERAQNLRELRANRRSRISQLGADGIEEETGRDESTSGTVSANFTCQAPSVSVTARVIAPLNISPQYTLLHPRRTARKVADRGGISKESELQKSESVAVIKQKKKAPAKKSFWKTKVTVRQLLGKEAPRRGGATKGCAGIVEWSSIQELHHLTPPILPQCDQGEGPSLLAIKRETIAD</sequence>
<keyword evidence="3 5" id="KW-0863">Zinc-finger</keyword>
<name>A0A915BUM3_PARUN</name>
<protein>
    <submittedName>
        <fullName evidence="9">C2H2-type domain-containing protein</fullName>
    </submittedName>
</protein>
<evidence type="ECO:0000256" key="3">
    <source>
        <dbReference type="ARBA" id="ARBA00022771"/>
    </source>
</evidence>
<dbReference type="GO" id="GO:0005634">
    <property type="term" value="C:nucleus"/>
    <property type="evidence" value="ECO:0007669"/>
    <property type="project" value="TreeGrafter"/>
</dbReference>
<dbReference type="Gene3D" id="3.30.160.60">
    <property type="entry name" value="Classic Zinc Finger"/>
    <property type="match status" value="2"/>
</dbReference>